<dbReference type="EMBL" id="SRYA01000004">
    <property type="protein sequence ID" value="TGY97862.1"/>
    <property type="molecule type" value="Genomic_DNA"/>
</dbReference>
<organism evidence="1 2">
    <name type="scientific">Petralouisia muris</name>
    <dbReference type="NCBI Taxonomy" id="3032872"/>
    <lineage>
        <taxon>Bacteria</taxon>
        <taxon>Bacillati</taxon>
        <taxon>Bacillota</taxon>
        <taxon>Clostridia</taxon>
        <taxon>Lachnospirales</taxon>
        <taxon>Lachnospiraceae</taxon>
        <taxon>Petralouisia</taxon>
    </lineage>
</organism>
<evidence type="ECO:0000313" key="1">
    <source>
        <dbReference type="EMBL" id="TGY97862.1"/>
    </source>
</evidence>
<proteinExistence type="predicted"/>
<evidence type="ECO:0000313" key="2">
    <source>
        <dbReference type="Proteomes" id="UP000304953"/>
    </source>
</evidence>
<protein>
    <submittedName>
        <fullName evidence="1">Uncharacterized protein</fullName>
    </submittedName>
</protein>
<comment type="caution">
    <text evidence="1">The sequence shown here is derived from an EMBL/GenBank/DDBJ whole genome shotgun (WGS) entry which is preliminary data.</text>
</comment>
<accession>A0AC61S0I9</accession>
<dbReference type="Proteomes" id="UP000304953">
    <property type="component" value="Unassembled WGS sequence"/>
</dbReference>
<name>A0AC61S0I9_9FIRM</name>
<gene>
    <name evidence="1" type="ORF">E5329_03155</name>
</gene>
<sequence length="90" mass="9783">MDDAEGQKVNGGNKDQKTNNIGIIGVRGAGKTSILKTIRVQMEKSKRASNDIILPIIVPENMSESGTLMATVLGMLNEVIKERDEEEKKG</sequence>
<reference evidence="1" key="1">
    <citation type="submission" date="2019-04" db="EMBL/GenBank/DDBJ databases">
        <title>Microbes associate with the intestines of laboratory mice.</title>
        <authorList>
            <person name="Navarre W."/>
            <person name="Wong E."/>
            <person name="Huang K."/>
            <person name="Tropini C."/>
            <person name="Ng K."/>
            <person name="Yu B."/>
        </authorList>
    </citation>
    <scope>NUCLEOTIDE SEQUENCE</scope>
    <source>
        <strain evidence="1">NM01_1-7b</strain>
    </source>
</reference>
<keyword evidence="2" id="KW-1185">Reference proteome</keyword>